<protein>
    <submittedName>
        <fullName evidence="1">Uncharacterized protein</fullName>
    </submittedName>
</protein>
<dbReference type="EMBL" id="VSRR010000806">
    <property type="protein sequence ID" value="MPC19815.1"/>
    <property type="molecule type" value="Genomic_DNA"/>
</dbReference>
<gene>
    <name evidence="1" type="ORF">E2C01_012744</name>
</gene>
<evidence type="ECO:0000313" key="2">
    <source>
        <dbReference type="Proteomes" id="UP000324222"/>
    </source>
</evidence>
<reference evidence="1 2" key="1">
    <citation type="submission" date="2019-05" db="EMBL/GenBank/DDBJ databases">
        <title>Another draft genome of Portunus trituberculatus and its Hox gene families provides insights of decapod evolution.</title>
        <authorList>
            <person name="Jeong J.-H."/>
            <person name="Song I."/>
            <person name="Kim S."/>
            <person name="Choi T."/>
            <person name="Kim D."/>
            <person name="Ryu S."/>
            <person name="Kim W."/>
        </authorList>
    </citation>
    <scope>NUCLEOTIDE SEQUENCE [LARGE SCALE GENOMIC DNA]</scope>
    <source>
        <tissue evidence="1">Muscle</tissue>
    </source>
</reference>
<evidence type="ECO:0000313" key="1">
    <source>
        <dbReference type="EMBL" id="MPC19815.1"/>
    </source>
</evidence>
<dbReference type="Proteomes" id="UP000324222">
    <property type="component" value="Unassembled WGS sequence"/>
</dbReference>
<organism evidence="1 2">
    <name type="scientific">Portunus trituberculatus</name>
    <name type="common">Swimming crab</name>
    <name type="synonym">Neptunus trituberculatus</name>
    <dbReference type="NCBI Taxonomy" id="210409"/>
    <lineage>
        <taxon>Eukaryota</taxon>
        <taxon>Metazoa</taxon>
        <taxon>Ecdysozoa</taxon>
        <taxon>Arthropoda</taxon>
        <taxon>Crustacea</taxon>
        <taxon>Multicrustacea</taxon>
        <taxon>Malacostraca</taxon>
        <taxon>Eumalacostraca</taxon>
        <taxon>Eucarida</taxon>
        <taxon>Decapoda</taxon>
        <taxon>Pleocyemata</taxon>
        <taxon>Brachyura</taxon>
        <taxon>Eubrachyura</taxon>
        <taxon>Portunoidea</taxon>
        <taxon>Portunidae</taxon>
        <taxon>Portuninae</taxon>
        <taxon>Portunus</taxon>
    </lineage>
</organism>
<sequence>MFQLQPCMRVNYEPASSTSSNPASGAVPMTAMHYHRSINTFVEVAFTHSSTWKATTAALQLTANNRCLQQVVIDVIQGMDASMYENKSQMEESSITLYYKSIFTAYKEYEKVL</sequence>
<keyword evidence="2" id="KW-1185">Reference proteome</keyword>
<accession>A0A5B7DFJ0</accession>
<proteinExistence type="predicted"/>
<name>A0A5B7DFJ0_PORTR</name>
<dbReference type="AlphaFoldDB" id="A0A5B7DFJ0"/>
<comment type="caution">
    <text evidence="1">The sequence shown here is derived from an EMBL/GenBank/DDBJ whole genome shotgun (WGS) entry which is preliminary data.</text>
</comment>